<keyword evidence="2" id="KW-1185">Reference proteome</keyword>
<evidence type="ECO:0000313" key="2">
    <source>
        <dbReference type="Proteomes" id="UP000186039"/>
    </source>
</evidence>
<protein>
    <submittedName>
        <fullName evidence="1">Uncharacterized protein</fullName>
    </submittedName>
</protein>
<name>A0ABX3F8A1_9VIBR</name>
<dbReference type="RefSeq" id="WP_075716422.1">
    <property type="nucleotide sequence ID" value="NZ_AP019654.1"/>
</dbReference>
<proteinExistence type="predicted"/>
<dbReference type="EMBL" id="MJMH01000237">
    <property type="protein sequence ID" value="OLQ84662.1"/>
    <property type="molecule type" value="Genomic_DNA"/>
</dbReference>
<evidence type="ECO:0000313" key="1">
    <source>
        <dbReference type="EMBL" id="OLQ84662.1"/>
    </source>
</evidence>
<accession>A0ABX3F8A1</accession>
<gene>
    <name evidence="1" type="ORF">BIY20_17450</name>
</gene>
<sequence>MENIEAFAEELEDIILDNLDFGLFNIKLVQSLWSEKYPDVDFQKVIQKLVAENKVGAASKTHGEYRDPERTD</sequence>
<comment type="caution">
    <text evidence="1">The sequence shown here is derived from an EMBL/GenBank/DDBJ whole genome shotgun (WGS) entry which is preliminary data.</text>
</comment>
<reference evidence="1 2" key="1">
    <citation type="submission" date="2016-09" db="EMBL/GenBank/DDBJ databases">
        <title>Genomic Taxonomy of the Vibrionaceae.</title>
        <authorList>
            <person name="Gonzalez-Castillo A."/>
            <person name="Gomez-Gil B."/>
            <person name="Enciso-Ibarra K."/>
        </authorList>
    </citation>
    <scope>NUCLEOTIDE SEQUENCE [LARGE SCALE GENOMIC DNA]</scope>
    <source>
        <strain evidence="1 2">CAIM 1902</strain>
    </source>
</reference>
<organism evidence="1 2">
    <name type="scientific">Vibrio panuliri</name>
    <dbReference type="NCBI Taxonomy" id="1381081"/>
    <lineage>
        <taxon>Bacteria</taxon>
        <taxon>Pseudomonadati</taxon>
        <taxon>Pseudomonadota</taxon>
        <taxon>Gammaproteobacteria</taxon>
        <taxon>Vibrionales</taxon>
        <taxon>Vibrionaceae</taxon>
        <taxon>Vibrio</taxon>
    </lineage>
</organism>
<dbReference type="Proteomes" id="UP000186039">
    <property type="component" value="Unassembled WGS sequence"/>
</dbReference>